<keyword evidence="5" id="KW-1185">Reference proteome</keyword>
<dbReference type="InterPro" id="IPR000462">
    <property type="entry name" value="CDP-OH_P_trans"/>
</dbReference>
<evidence type="ECO:0000313" key="5">
    <source>
        <dbReference type="Proteomes" id="UP000027725"/>
    </source>
</evidence>
<keyword evidence="1 2" id="KW-0808">Transferase</keyword>
<dbReference type="InterPro" id="IPR043130">
    <property type="entry name" value="CDP-OH_PTrfase_TM_dom"/>
</dbReference>
<feature type="transmembrane region" description="Helical" evidence="3">
    <location>
        <begin position="114"/>
        <end position="133"/>
    </location>
</feature>
<evidence type="ECO:0000313" key="4">
    <source>
        <dbReference type="EMBL" id="KEP68111.1"/>
    </source>
</evidence>
<organism evidence="4 5">
    <name type="scientific">Thioclava dalianensis</name>
    <dbReference type="NCBI Taxonomy" id="1185766"/>
    <lineage>
        <taxon>Bacteria</taxon>
        <taxon>Pseudomonadati</taxon>
        <taxon>Pseudomonadota</taxon>
        <taxon>Alphaproteobacteria</taxon>
        <taxon>Rhodobacterales</taxon>
        <taxon>Paracoccaceae</taxon>
        <taxon>Thioclava</taxon>
    </lineage>
</organism>
<dbReference type="GO" id="GO:0016780">
    <property type="term" value="F:phosphotransferase activity, for other substituted phosphate groups"/>
    <property type="evidence" value="ECO:0007669"/>
    <property type="project" value="InterPro"/>
</dbReference>
<dbReference type="Gene3D" id="1.20.120.1760">
    <property type="match status" value="1"/>
</dbReference>
<dbReference type="STRING" id="1185766.SAMN05216224_1053"/>
<dbReference type="RefSeq" id="WP_051693694.1">
    <property type="nucleotide sequence ID" value="NZ_FOVB01000005.1"/>
</dbReference>
<comment type="similarity">
    <text evidence="2">Belongs to the CDP-alcohol phosphatidyltransferase class-I family.</text>
</comment>
<dbReference type="Pfam" id="PF01066">
    <property type="entry name" value="CDP-OH_P_transf"/>
    <property type="match status" value="1"/>
</dbReference>
<dbReference type="EMBL" id="JHEH01000046">
    <property type="protein sequence ID" value="KEP68111.1"/>
    <property type="molecule type" value="Genomic_DNA"/>
</dbReference>
<dbReference type="GO" id="GO:0008654">
    <property type="term" value="P:phospholipid biosynthetic process"/>
    <property type="evidence" value="ECO:0007669"/>
    <property type="project" value="InterPro"/>
</dbReference>
<dbReference type="Proteomes" id="UP000027725">
    <property type="component" value="Unassembled WGS sequence"/>
</dbReference>
<protein>
    <submittedName>
        <fullName evidence="4">CDP-alcohol phosphatidyltransferase</fullName>
    </submittedName>
</protein>
<comment type="caution">
    <text evidence="4">The sequence shown here is derived from an EMBL/GenBank/DDBJ whole genome shotgun (WGS) entry which is preliminary data.</text>
</comment>
<dbReference type="InterPro" id="IPR048254">
    <property type="entry name" value="CDP_ALCOHOL_P_TRANSF_CS"/>
</dbReference>
<feature type="transmembrane region" description="Helical" evidence="3">
    <location>
        <begin position="228"/>
        <end position="249"/>
    </location>
</feature>
<dbReference type="GO" id="GO:0016020">
    <property type="term" value="C:membrane"/>
    <property type="evidence" value="ECO:0007669"/>
    <property type="project" value="InterPro"/>
</dbReference>
<evidence type="ECO:0000256" key="1">
    <source>
        <dbReference type="ARBA" id="ARBA00022679"/>
    </source>
</evidence>
<feature type="transmembrane region" description="Helical" evidence="3">
    <location>
        <begin position="80"/>
        <end position="102"/>
    </location>
</feature>
<feature type="transmembrane region" description="Helical" evidence="3">
    <location>
        <begin position="21"/>
        <end position="44"/>
    </location>
</feature>
<keyword evidence="3" id="KW-0812">Transmembrane</keyword>
<reference evidence="4 5" key="1">
    <citation type="submission" date="2014-03" db="EMBL/GenBank/DDBJ databases">
        <title>The draft genome sequence of Thioclava dalianensis DLFJ1-1.</title>
        <authorList>
            <person name="Lai Q."/>
            <person name="Shao Z."/>
        </authorList>
    </citation>
    <scope>NUCLEOTIDE SEQUENCE [LARGE SCALE GENOMIC DNA]</scope>
    <source>
        <strain evidence="4 5">DLFJ1-1</strain>
    </source>
</reference>
<evidence type="ECO:0000256" key="2">
    <source>
        <dbReference type="RuleBase" id="RU003750"/>
    </source>
</evidence>
<evidence type="ECO:0000256" key="3">
    <source>
        <dbReference type="SAM" id="Phobius"/>
    </source>
</evidence>
<name>A0A074T8H9_9RHOB</name>
<proteinExistence type="inferred from homology"/>
<dbReference type="PROSITE" id="PS00379">
    <property type="entry name" value="CDP_ALCOHOL_P_TRANSF"/>
    <property type="match status" value="1"/>
</dbReference>
<accession>A0A074T8H9</accession>
<sequence length="255" mass="26948">MTRIDPLSLKPAQARQTALAGARFGGAVSWLFLCVAVAVAVLLITDLPAAARASLPLIWLALGGVVLARLPEFHPHDRFGAANVVTALRAAATLVLGALALMFDRFPAEATRDVALGGIVVIALDGVDGWLARRTGFASRFGARFDVEVDAALSVVLSVAAWQAGVAPLAIVALSLPYYLFSLARLLWPFLARPLEPSFARKAVCVVQMGLPVFLLFFPVSYGISALLTGAVITAILASFSRDLIYLAARRSAPL</sequence>
<keyword evidence="3" id="KW-0472">Membrane</keyword>
<keyword evidence="3" id="KW-1133">Transmembrane helix</keyword>
<dbReference type="AlphaFoldDB" id="A0A074T8H9"/>
<dbReference type="eggNOG" id="COG0558">
    <property type="taxonomic scope" value="Bacteria"/>
</dbReference>
<feature type="transmembrane region" description="Helical" evidence="3">
    <location>
        <begin position="50"/>
        <end position="68"/>
    </location>
</feature>
<feature type="transmembrane region" description="Helical" evidence="3">
    <location>
        <begin position="145"/>
        <end position="164"/>
    </location>
</feature>
<gene>
    <name evidence="4" type="ORF">DL1_15000</name>
</gene>